<evidence type="ECO:0000256" key="2">
    <source>
        <dbReference type="ARBA" id="ARBA00011255"/>
    </source>
</evidence>
<accession>A0A6B2KRD9</accession>
<evidence type="ECO:0000259" key="6">
    <source>
        <dbReference type="Pfam" id="PF02465"/>
    </source>
</evidence>
<comment type="function">
    <text evidence="5">Required for morphogenesis and for the elongation of the flagellar filament by facilitating polymerization of the flagellin monomers at the tip of growing filament. Forms a capping structure, which prevents flagellin subunits (transported through the central channel of the flagellum) from leaking out without polymerization at the distal end.</text>
</comment>
<evidence type="ECO:0000256" key="4">
    <source>
        <dbReference type="ARBA" id="ARBA00023143"/>
    </source>
</evidence>
<protein>
    <recommendedName>
        <fullName evidence="5">Flagellar hook-associated protein 2</fullName>
        <shortName evidence="5">HAP2</shortName>
    </recommendedName>
    <alternativeName>
        <fullName evidence="5">Flagellar cap protein</fullName>
    </alternativeName>
</protein>
<dbReference type="InterPro" id="IPR003481">
    <property type="entry name" value="FliD_N"/>
</dbReference>
<dbReference type="Pfam" id="PF07195">
    <property type="entry name" value="FliD_C"/>
    <property type="match status" value="1"/>
</dbReference>
<evidence type="ECO:0000259" key="7">
    <source>
        <dbReference type="Pfam" id="PF07195"/>
    </source>
</evidence>
<comment type="similarity">
    <text evidence="1 5">Belongs to the FliD family.</text>
</comment>
<evidence type="ECO:0000256" key="1">
    <source>
        <dbReference type="ARBA" id="ARBA00009764"/>
    </source>
</evidence>
<gene>
    <name evidence="8" type="primary">fliD</name>
    <name evidence="8" type="ORF">GZH52_08260</name>
</gene>
<dbReference type="InterPro" id="IPR018247">
    <property type="entry name" value="EF_Hand_1_Ca_BS"/>
</dbReference>
<dbReference type="InterPro" id="IPR040026">
    <property type="entry name" value="FliD"/>
</dbReference>
<reference evidence="8 9" key="1">
    <citation type="submission" date="2020-02" db="EMBL/GenBank/DDBJ databases">
        <authorList>
            <person name="Yang Z."/>
        </authorList>
    </citation>
    <scope>NUCLEOTIDE SEQUENCE [LARGE SCALE GENOMIC DNA]</scope>
    <source>
        <strain evidence="8 9">HX-7-9</strain>
    </source>
</reference>
<evidence type="ECO:0000256" key="5">
    <source>
        <dbReference type="RuleBase" id="RU362066"/>
    </source>
</evidence>
<dbReference type="GO" id="GO:0071973">
    <property type="term" value="P:bacterial-type flagellum-dependent cell motility"/>
    <property type="evidence" value="ECO:0007669"/>
    <property type="project" value="TreeGrafter"/>
</dbReference>
<evidence type="ECO:0000313" key="8">
    <source>
        <dbReference type="EMBL" id="NDV12796.1"/>
    </source>
</evidence>
<dbReference type="PANTHER" id="PTHR30288">
    <property type="entry name" value="FLAGELLAR CAP/ASSEMBLY PROTEIN FLID"/>
    <property type="match status" value="1"/>
</dbReference>
<keyword evidence="3" id="KW-0175">Coiled coil</keyword>
<dbReference type="GO" id="GO:0009424">
    <property type="term" value="C:bacterial-type flagellum hook"/>
    <property type="evidence" value="ECO:0007669"/>
    <property type="project" value="UniProtKB-UniRule"/>
</dbReference>
<feature type="domain" description="Flagellar hook-associated protein 2 C-terminal" evidence="7">
    <location>
        <begin position="210"/>
        <end position="435"/>
    </location>
</feature>
<dbReference type="GO" id="GO:0007155">
    <property type="term" value="P:cell adhesion"/>
    <property type="evidence" value="ECO:0007669"/>
    <property type="project" value="InterPro"/>
</dbReference>
<dbReference type="GO" id="GO:0005576">
    <property type="term" value="C:extracellular region"/>
    <property type="evidence" value="ECO:0007669"/>
    <property type="project" value="UniProtKB-SubCell"/>
</dbReference>
<dbReference type="GO" id="GO:0009421">
    <property type="term" value="C:bacterial-type flagellum filament cap"/>
    <property type="evidence" value="ECO:0007669"/>
    <property type="project" value="InterPro"/>
</dbReference>
<comment type="subunit">
    <text evidence="2 5">Homopentamer.</text>
</comment>
<keyword evidence="9" id="KW-1185">Reference proteome</keyword>
<proteinExistence type="inferred from homology"/>
<dbReference type="EMBL" id="JAAGAA010000006">
    <property type="protein sequence ID" value="NDV12796.1"/>
    <property type="molecule type" value="Genomic_DNA"/>
</dbReference>
<evidence type="ECO:0000256" key="3">
    <source>
        <dbReference type="ARBA" id="ARBA00023054"/>
    </source>
</evidence>
<name>A0A6B2KRD9_9NEIS</name>
<keyword evidence="8" id="KW-0966">Cell projection</keyword>
<comment type="subcellular location">
    <subcellularLocation>
        <location evidence="5">Secreted</location>
    </subcellularLocation>
    <subcellularLocation>
        <location evidence="5">Bacterial flagellum</location>
    </subcellularLocation>
</comment>
<dbReference type="Proteomes" id="UP000482578">
    <property type="component" value="Unassembled WGS sequence"/>
</dbReference>
<sequence length="447" mass="48089">MTMFDPNMMATQMAQIFVQKPQQAVDMKSAQLKARRDALNDLQKSMQAFKTSLGDLTRKKSMVAMGASFSKEGVGSVTATGQAQPGSYSLFVKQVATAHQVSYGQLAGSDAAGKLTVGQGSETFDVDLSAADNDKDGVLSVQEMALAINRAEGNAGKVSAMVVSVGGEDQLVLSSGKTGEKHAVTLSASDNPVLAGKLADAANFKELNRAQDAIVMLGGETTGVEIRQDSNKFTAIQGVTMTFTQAMKPGETLQLDVTRNQDDTKGNVQAFVDAFNTLVKKLDEITASGNAESGKKAGPLANDSAIRALRSKLNELTRGVYDGVKLADLGLSASRDGSLQLDADKLEKALAKDPSVLDRYFGGTDGKSGSLSKLTDYMDTWLKSTDGLIKRRKDSEDAQQKTLDKRQDAIDRQYDQAFQRYLKQYTQLQAMQVQMSRTLEMMNGYFA</sequence>
<dbReference type="PROSITE" id="PS00018">
    <property type="entry name" value="EF_HAND_1"/>
    <property type="match status" value="1"/>
</dbReference>
<keyword evidence="8" id="KW-0282">Flagellum</keyword>
<evidence type="ECO:0000313" key="9">
    <source>
        <dbReference type="Proteomes" id="UP000482578"/>
    </source>
</evidence>
<dbReference type="InterPro" id="IPR010809">
    <property type="entry name" value="FliD_C"/>
</dbReference>
<dbReference type="Pfam" id="PF02465">
    <property type="entry name" value="FliD_N"/>
    <property type="match status" value="1"/>
</dbReference>
<comment type="caution">
    <text evidence="8">The sequence shown here is derived from an EMBL/GenBank/DDBJ whole genome shotgun (WGS) entry which is preliminary data.</text>
</comment>
<keyword evidence="4 5" id="KW-0975">Bacterial flagellum</keyword>
<dbReference type="AlphaFoldDB" id="A0A6B2KRD9"/>
<organism evidence="8 9">
    <name type="scientific">Crenobacter caeni</name>
    <dbReference type="NCBI Taxonomy" id="2705474"/>
    <lineage>
        <taxon>Bacteria</taxon>
        <taxon>Pseudomonadati</taxon>
        <taxon>Pseudomonadota</taxon>
        <taxon>Betaproteobacteria</taxon>
        <taxon>Neisseriales</taxon>
        <taxon>Neisseriaceae</taxon>
        <taxon>Crenobacter</taxon>
    </lineage>
</organism>
<keyword evidence="8" id="KW-0969">Cilium</keyword>
<keyword evidence="5" id="KW-0964">Secreted</keyword>
<dbReference type="PANTHER" id="PTHR30288:SF0">
    <property type="entry name" value="FLAGELLAR HOOK-ASSOCIATED PROTEIN 2"/>
    <property type="match status" value="1"/>
</dbReference>
<feature type="domain" description="Flagellar hook-associated protein 2 N-terminal" evidence="6">
    <location>
        <begin position="4"/>
        <end position="99"/>
    </location>
</feature>